<keyword evidence="2" id="KW-0812">Transmembrane</keyword>
<dbReference type="Proteomes" id="UP001267426">
    <property type="component" value="Unassembled WGS sequence"/>
</dbReference>
<proteinExistence type="predicted"/>
<keyword evidence="2" id="KW-1133">Transmembrane helix</keyword>
<feature type="transmembrane region" description="Helical" evidence="2">
    <location>
        <begin position="12"/>
        <end position="35"/>
    </location>
</feature>
<keyword evidence="2" id="KW-0472">Membrane</keyword>
<evidence type="ECO:0000256" key="1">
    <source>
        <dbReference type="SAM" id="MobiDB-lite"/>
    </source>
</evidence>
<name>A0ABU3BUT8_9BACT</name>
<feature type="region of interest" description="Disordered" evidence="1">
    <location>
        <begin position="135"/>
        <end position="155"/>
    </location>
</feature>
<accession>A0ABU3BUT8</accession>
<evidence type="ECO:0000256" key="2">
    <source>
        <dbReference type="SAM" id="Phobius"/>
    </source>
</evidence>
<evidence type="ECO:0000313" key="4">
    <source>
        <dbReference type="Proteomes" id="UP001267426"/>
    </source>
</evidence>
<sequence>MPELTLPLAASLFVTVAAAAVVLAAAVVGAALAVARGRRWDRPAPAGDALVGELRAIGAQMEQSLVEQRHQGETQRQLLAQKLEGVRETMDEQSHAVGGLRNEFRHEVRRRDAEMEQIRHQIETIRMGAAPARAALPPHEPASAGTSGDGAAPPAAALPEAAALPDDPPPIDRLDLSQLVPPAAPESAPPDAAGDGLPDPSDLDIFTPMSFAAPRPDGDAAWIARADRAGGADVDGPRPEGAEDLTVIGSVDARTQAALYKAGILTLDDVARIGPGAAQRLSEAASVSEDMILNQWVFEAQAVLFDRFSPTTRA</sequence>
<organism evidence="3 4">
    <name type="scientific">Rubrivirga litoralis</name>
    <dbReference type="NCBI Taxonomy" id="3075598"/>
    <lineage>
        <taxon>Bacteria</taxon>
        <taxon>Pseudomonadati</taxon>
        <taxon>Rhodothermota</taxon>
        <taxon>Rhodothermia</taxon>
        <taxon>Rhodothermales</taxon>
        <taxon>Rubricoccaceae</taxon>
        <taxon>Rubrivirga</taxon>
    </lineage>
</organism>
<keyword evidence="4" id="KW-1185">Reference proteome</keyword>
<gene>
    <name evidence="3" type="ORF">RM540_14255</name>
</gene>
<feature type="compositionally biased region" description="Low complexity" evidence="1">
    <location>
        <begin position="189"/>
        <end position="200"/>
    </location>
</feature>
<evidence type="ECO:0000313" key="3">
    <source>
        <dbReference type="EMBL" id="MDT0632916.1"/>
    </source>
</evidence>
<feature type="region of interest" description="Disordered" evidence="1">
    <location>
        <begin position="181"/>
        <end position="211"/>
    </location>
</feature>
<comment type="caution">
    <text evidence="3">The sequence shown here is derived from an EMBL/GenBank/DDBJ whole genome shotgun (WGS) entry which is preliminary data.</text>
</comment>
<reference evidence="3 4" key="1">
    <citation type="submission" date="2023-09" db="EMBL/GenBank/DDBJ databases">
        <authorList>
            <person name="Rey-Velasco X."/>
        </authorList>
    </citation>
    <scope>NUCLEOTIDE SEQUENCE [LARGE SCALE GENOMIC DNA]</scope>
    <source>
        <strain evidence="3 4">F394</strain>
    </source>
</reference>
<dbReference type="EMBL" id="JAVRHT010000042">
    <property type="protein sequence ID" value="MDT0632916.1"/>
    <property type="molecule type" value="Genomic_DNA"/>
</dbReference>
<dbReference type="RefSeq" id="WP_311665287.1">
    <property type="nucleotide sequence ID" value="NZ_JAVRHT010000042.1"/>
</dbReference>
<protein>
    <submittedName>
        <fullName evidence="3">Uncharacterized protein</fullName>
    </submittedName>
</protein>
<dbReference type="Gene3D" id="1.10.150.20">
    <property type="entry name" value="5' to 3' exonuclease, C-terminal subdomain"/>
    <property type="match status" value="1"/>
</dbReference>
<feature type="compositionally biased region" description="Low complexity" evidence="1">
    <location>
        <begin position="141"/>
        <end position="155"/>
    </location>
</feature>